<dbReference type="Proteomes" id="UP000487649">
    <property type="component" value="Unassembled WGS sequence"/>
</dbReference>
<reference evidence="1 2" key="1">
    <citation type="journal article" date="2019" name="Nat. Med.">
        <title>A library of human gut bacterial isolates paired with longitudinal multiomics data enables mechanistic microbiome research.</title>
        <authorList>
            <person name="Poyet M."/>
            <person name="Groussin M."/>
            <person name="Gibbons S.M."/>
            <person name="Avila-Pacheco J."/>
            <person name="Jiang X."/>
            <person name="Kearney S.M."/>
            <person name="Perrotta A.R."/>
            <person name="Berdy B."/>
            <person name="Zhao S."/>
            <person name="Lieberman T.D."/>
            <person name="Swanson P.K."/>
            <person name="Smith M."/>
            <person name="Roesemann S."/>
            <person name="Alexander J.E."/>
            <person name="Rich S.A."/>
            <person name="Livny J."/>
            <person name="Vlamakis H."/>
            <person name="Clish C."/>
            <person name="Bullock K."/>
            <person name="Deik A."/>
            <person name="Scott J."/>
            <person name="Pierce K.A."/>
            <person name="Xavier R.J."/>
            <person name="Alm E.J."/>
        </authorList>
    </citation>
    <scope>NUCLEOTIDE SEQUENCE [LARGE SCALE GENOMIC DNA]</scope>
    <source>
        <strain evidence="1 2">BIOML-A198</strain>
    </source>
</reference>
<dbReference type="AlphaFoldDB" id="A0A173RAP5"/>
<gene>
    <name evidence="1" type="ORF">GMA92_04205</name>
</gene>
<accession>A0A173RAP5</accession>
<evidence type="ECO:0000313" key="2">
    <source>
        <dbReference type="Proteomes" id="UP000487649"/>
    </source>
</evidence>
<protein>
    <submittedName>
        <fullName evidence="1">Uncharacterized protein</fullName>
    </submittedName>
</protein>
<organism evidence="1 2">
    <name type="scientific">Turicibacter sanguinis</name>
    <dbReference type="NCBI Taxonomy" id="154288"/>
    <lineage>
        <taxon>Bacteria</taxon>
        <taxon>Bacillati</taxon>
        <taxon>Bacillota</taxon>
        <taxon>Erysipelotrichia</taxon>
        <taxon>Erysipelotrichales</taxon>
        <taxon>Turicibacteraceae</taxon>
        <taxon>Turicibacter</taxon>
    </lineage>
</organism>
<dbReference type="EMBL" id="WMQE01000007">
    <property type="protein sequence ID" value="MTK20640.1"/>
    <property type="molecule type" value="Genomic_DNA"/>
</dbReference>
<dbReference type="RefSeq" id="WP_006784260.1">
    <property type="nucleotide sequence ID" value="NZ_CABJBH010000001.1"/>
</dbReference>
<name>A0A173RAP5_9FIRM</name>
<comment type="caution">
    <text evidence="1">The sequence shown here is derived from an EMBL/GenBank/DDBJ whole genome shotgun (WGS) entry which is preliminary data.</text>
</comment>
<sequence length="84" mass="10044">MSLDQKIKQRLFETAFKRLTRHQIKKTDRTARNILEALQLLCGREITEPDLNLIYHELRLRLQHHEAPDVTLAWLLHLLEAYQS</sequence>
<proteinExistence type="predicted"/>
<evidence type="ECO:0000313" key="1">
    <source>
        <dbReference type="EMBL" id="MTK20640.1"/>
    </source>
</evidence>